<keyword evidence="1" id="KW-0732">Signal</keyword>
<dbReference type="Pfam" id="PF07510">
    <property type="entry name" value="GmrSD_C"/>
    <property type="match status" value="1"/>
</dbReference>
<dbReference type="Proteomes" id="UP000248544">
    <property type="component" value="Unassembled WGS sequence"/>
</dbReference>
<dbReference type="RefSeq" id="WP_111166494.1">
    <property type="nucleotide sequence ID" value="NZ_POUA01000042.1"/>
</dbReference>
<dbReference type="InterPro" id="IPR011089">
    <property type="entry name" value="GmrSD_C"/>
</dbReference>
<comment type="caution">
    <text evidence="3">The sequence shown here is derived from an EMBL/GenBank/DDBJ whole genome shotgun (WGS) entry which is preliminary data.</text>
</comment>
<feature type="domain" description="GmrSD restriction endonucleases C-terminal" evidence="2">
    <location>
        <begin position="107"/>
        <end position="204"/>
    </location>
</feature>
<dbReference type="AlphaFoldDB" id="A0A2W2H994"/>
<name>A0A2W2H994_9ACTN</name>
<keyword evidence="4" id="KW-1185">Reference proteome</keyword>
<dbReference type="PANTHER" id="PTHR24094:SF15">
    <property type="entry name" value="AMP-DEPENDENT SYNTHETASE_LIGASE DOMAIN-CONTAINING PROTEIN-RELATED"/>
    <property type="match status" value="1"/>
</dbReference>
<feature type="chain" id="PRO_5016170341" description="GmrSD restriction endonucleases C-terminal domain-containing protein" evidence="1">
    <location>
        <begin position="27"/>
        <end position="208"/>
    </location>
</feature>
<evidence type="ECO:0000313" key="4">
    <source>
        <dbReference type="Proteomes" id="UP000248544"/>
    </source>
</evidence>
<accession>A0A2W2H994</accession>
<evidence type="ECO:0000313" key="3">
    <source>
        <dbReference type="EMBL" id="PZG51489.1"/>
    </source>
</evidence>
<dbReference type="PANTHER" id="PTHR24094">
    <property type="entry name" value="SECRETED PROTEIN"/>
    <property type="match status" value="1"/>
</dbReference>
<protein>
    <recommendedName>
        <fullName evidence="2">GmrSD restriction endonucleases C-terminal domain-containing protein</fullName>
    </recommendedName>
</protein>
<evidence type="ECO:0000259" key="2">
    <source>
        <dbReference type="Pfam" id="PF07510"/>
    </source>
</evidence>
<dbReference type="EMBL" id="POUA01000042">
    <property type="protein sequence ID" value="PZG51489.1"/>
    <property type="molecule type" value="Genomic_DNA"/>
</dbReference>
<reference evidence="3 4" key="1">
    <citation type="submission" date="2018-01" db="EMBL/GenBank/DDBJ databases">
        <title>Draft genome sequence of Sphaerisporangium sp. 7K107.</title>
        <authorList>
            <person name="Sahin N."/>
            <person name="Saygin H."/>
            <person name="Ay H."/>
        </authorList>
    </citation>
    <scope>NUCLEOTIDE SEQUENCE [LARGE SCALE GENOMIC DNA]</scope>
    <source>
        <strain evidence="3 4">7K107</strain>
    </source>
</reference>
<feature type="signal peptide" evidence="1">
    <location>
        <begin position="1"/>
        <end position="26"/>
    </location>
</feature>
<gene>
    <name evidence="3" type="ORF">C1I98_08295</name>
</gene>
<proteinExistence type="predicted"/>
<sequence>MKHSRALAATASAITFVLLGALPAAASPPPPPPVTAALTSLEALPIAPPGSSAGYDRELFPHWTTVSGTCDTRETVLRRDGDQVTTDAACRAVSGSWFSPYDGITWTRASDIDIDHMVPLSEAWKSGASQWTTERRRAFANDLASSQLWAVTDNVNQAKGDKDPALWRPPLASFQCTYARSWVDVKFRWGLAVDDAEKTALAEMLATC</sequence>
<organism evidence="3 4">
    <name type="scientific">Spongiactinospora gelatinilytica</name>
    <dbReference type="NCBI Taxonomy" id="2666298"/>
    <lineage>
        <taxon>Bacteria</taxon>
        <taxon>Bacillati</taxon>
        <taxon>Actinomycetota</taxon>
        <taxon>Actinomycetes</taxon>
        <taxon>Streptosporangiales</taxon>
        <taxon>Streptosporangiaceae</taxon>
        <taxon>Spongiactinospora</taxon>
    </lineage>
</organism>
<evidence type="ECO:0000256" key="1">
    <source>
        <dbReference type="SAM" id="SignalP"/>
    </source>
</evidence>